<sequence>MWSMMANYYGDSDKFESYGSSAIWERDRNCVSHLVCAQTGLLAININSEESFSLAIDES</sequence>
<evidence type="ECO:0000313" key="1">
    <source>
        <dbReference type="EMBL" id="RKF18133.1"/>
    </source>
</evidence>
<organism evidence="1 2">
    <name type="scientific">Alginatibacterium sediminis</name>
    <dbReference type="NCBI Taxonomy" id="2164068"/>
    <lineage>
        <taxon>Bacteria</taxon>
        <taxon>Pseudomonadati</taxon>
        <taxon>Pseudomonadota</taxon>
        <taxon>Gammaproteobacteria</taxon>
        <taxon>Alteromonadales</taxon>
        <taxon>Alteromonadaceae</taxon>
        <taxon>Alginatibacterium</taxon>
    </lineage>
</organism>
<reference evidence="1 2" key="1">
    <citation type="submission" date="2018-09" db="EMBL/GenBank/DDBJ databases">
        <authorList>
            <person name="Wang Z."/>
        </authorList>
    </citation>
    <scope>NUCLEOTIDE SEQUENCE [LARGE SCALE GENOMIC DNA]</scope>
    <source>
        <strain evidence="1 2">ALS 81</strain>
    </source>
</reference>
<name>A0A420EBW2_9ALTE</name>
<keyword evidence="2" id="KW-1185">Reference proteome</keyword>
<dbReference type="AlphaFoldDB" id="A0A420EBW2"/>
<protein>
    <submittedName>
        <fullName evidence="1">Uncharacterized protein</fullName>
    </submittedName>
</protein>
<dbReference type="Proteomes" id="UP000286482">
    <property type="component" value="Unassembled WGS sequence"/>
</dbReference>
<accession>A0A420EBW2</accession>
<evidence type="ECO:0000313" key="2">
    <source>
        <dbReference type="Proteomes" id="UP000286482"/>
    </source>
</evidence>
<proteinExistence type="predicted"/>
<gene>
    <name evidence="1" type="ORF">DBZ36_12930</name>
</gene>
<dbReference type="EMBL" id="RAQO01000006">
    <property type="protein sequence ID" value="RKF18133.1"/>
    <property type="molecule type" value="Genomic_DNA"/>
</dbReference>
<comment type="caution">
    <text evidence="1">The sequence shown here is derived from an EMBL/GenBank/DDBJ whole genome shotgun (WGS) entry which is preliminary data.</text>
</comment>